<dbReference type="Proteomes" id="UP001055811">
    <property type="component" value="Linkage Group LG03"/>
</dbReference>
<accession>A0ACB9F8M0</accession>
<keyword evidence="2" id="KW-1185">Reference proteome</keyword>
<comment type="caution">
    <text evidence="1">The sequence shown here is derived from an EMBL/GenBank/DDBJ whole genome shotgun (WGS) entry which is preliminary data.</text>
</comment>
<name>A0ACB9F8M0_CICIN</name>
<evidence type="ECO:0000313" key="2">
    <source>
        <dbReference type="Proteomes" id="UP001055811"/>
    </source>
</evidence>
<sequence>MLFSTKTEPVKKLPGGNVKKSEKEGKVHFTEIQDSWVPNPLSNYHEGQFVKCKVLDISHSGTGTVHVDLSLRSNV</sequence>
<reference evidence="1 2" key="2">
    <citation type="journal article" date="2022" name="Mol. Ecol. Resour.">
        <title>The genomes of chicory, endive, great burdock and yacon provide insights into Asteraceae paleo-polyploidization history and plant inulin production.</title>
        <authorList>
            <person name="Fan W."/>
            <person name="Wang S."/>
            <person name="Wang H."/>
            <person name="Wang A."/>
            <person name="Jiang F."/>
            <person name="Liu H."/>
            <person name="Zhao H."/>
            <person name="Xu D."/>
            <person name="Zhang Y."/>
        </authorList>
    </citation>
    <scope>NUCLEOTIDE SEQUENCE [LARGE SCALE GENOMIC DNA]</scope>
    <source>
        <strain evidence="2">cv. Punajuju</strain>
        <tissue evidence="1">Leaves</tissue>
    </source>
</reference>
<proteinExistence type="predicted"/>
<evidence type="ECO:0000313" key="1">
    <source>
        <dbReference type="EMBL" id="KAI3767275.1"/>
    </source>
</evidence>
<gene>
    <name evidence="1" type="ORF">L2E82_17367</name>
</gene>
<dbReference type="EMBL" id="CM042011">
    <property type="protein sequence ID" value="KAI3767275.1"/>
    <property type="molecule type" value="Genomic_DNA"/>
</dbReference>
<organism evidence="1 2">
    <name type="scientific">Cichorium intybus</name>
    <name type="common">Chicory</name>
    <dbReference type="NCBI Taxonomy" id="13427"/>
    <lineage>
        <taxon>Eukaryota</taxon>
        <taxon>Viridiplantae</taxon>
        <taxon>Streptophyta</taxon>
        <taxon>Embryophyta</taxon>
        <taxon>Tracheophyta</taxon>
        <taxon>Spermatophyta</taxon>
        <taxon>Magnoliopsida</taxon>
        <taxon>eudicotyledons</taxon>
        <taxon>Gunneridae</taxon>
        <taxon>Pentapetalae</taxon>
        <taxon>asterids</taxon>
        <taxon>campanulids</taxon>
        <taxon>Asterales</taxon>
        <taxon>Asteraceae</taxon>
        <taxon>Cichorioideae</taxon>
        <taxon>Cichorieae</taxon>
        <taxon>Cichoriinae</taxon>
        <taxon>Cichorium</taxon>
    </lineage>
</organism>
<protein>
    <submittedName>
        <fullName evidence="1">Uncharacterized protein</fullName>
    </submittedName>
</protein>
<reference evidence="2" key="1">
    <citation type="journal article" date="2022" name="Mol. Ecol. Resour.">
        <title>The genomes of chicory, endive, great burdock and yacon provide insights into Asteraceae palaeo-polyploidization history and plant inulin production.</title>
        <authorList>
            <person name="Fan W."/>
            <person name="Wang S."/>
            <person name="Wang H."/>
            <person name="Wang A."/>
            <person name="Jiang F."/>
            <person name="Liu H."/>
            <person name="Zhao H."/>
            <person name="Xu D."/>
            <person name="Zhang Y."/>
        </authorList>
    </citation>
    <scope>NUCLEOTIDE SEQUENCE [LARGE SCALE GENOMIC DNA]</scope>
    <source>
        <strain evidence="2">cv. Punajuju</strain>
    </source>
</reference>